<dbReference type="GO" id="GO:0005829">
    <property type="term" value="C:cytosol"/>
    <property type="evidence" value="ECO:0007669"/>
    <property type="project" value="TreeGrafter"/>
</dbReference>
<keyword evidence="4" id="KW-1185">Reference proteome</keyword>
<evidence type="ECO:0000313" key="4">
    <source>
        <dbReference type="Proteomes" id="UP000799776"/>
    </source>
</evidence>
<feature type="region of interest" description="Disordered" evidence="1">
    <location>
        <begin position="2504"/>
        <end position="2527"/>
    </location>
</feature>
<dbReference type="GO" id="GO:0016579">
    <property type="term" value="P:protein deubiquitination"/>
    <property type="evidence" value="ECO:0007669"/>
    <property type="project" value="InterPro"/>
</dbReference>
<comment type="caution">
    <text evidence="3">The sequence shown here is derived from an EMBL/GenBank/DDBJ whole genome shotgun (WGS) entry which is preliminary data.</text>
</comment>
<proteinExistence type="predicted"/>
<feature type="compositionally biased region" description="Polar residues" evidence="1">
    <location>
        <begin position="13"/>
        <end position="25"/>
    </location>
</feature>
<reference evidence="3" key="1">
    <citation type="journal article" date="2020" name="Stud. Mycol.">
        <title>101 Dothideomycetes genomes: a test case for predicting lifestyles and emergence of pathogens.</title>
        <authorList>
            <person name="Haridas S."/>
            <person name="Albert R."/>
            <person name="Binder M."/>
            <person name="Bloem J."/>
            <person name="Labutti K."/>
            <person name="Salamov A."/>
            <person name="Andreopoulos B."/>
            <person name="Baker S."/>
            <person name="Barry K."/>
            <person name="Bills G."/>
            <person name="Bluhm B."/>
            <person name="Cannon C."/>
            <person name="Castanera R."/>
            <person name="Culley D."/>
            <person name="Daum C."/>
            <person name="Ezra D."/>
            <person name="Gonzalez J."/>
            <person name="Henrissat B."/>
            <person name="Kuo A."/>
            <person name="Liang C."/>
            <person name="Lipzen A."/>
            <person name="Lutzoni F."/>
            <person name="Magnuson J."/>
            <person name="Mondo S."/>
            <person name="Nolan M."/>
            <person name="Ohm R."/>
            <person name="Pangilinan J."/>
            <person name="Park H.-J."/>
            <person name="Ramirez L."/>
            <person name="Alfaro M."/>
            <person name="Sun H."/>
            <person name="Tritt A."/>
            <person name="Yoshinaga Y."/>
            <person name="Zwiers L.-H."/>
            <person name="Turgeon B."/>
            <person name="Goodwin S."/>
            <person name="Spatafora J."/>
            <person name="Crous P."/>
            <person name="Grigoriev I."/>
        </authorList>
    </citation>
    <scope>NUCLEOTIDE SEQUENCE</scope>
    <source>
        <strain evidence="3">CBS 121410</strain>
    </source>
</reference>
<feature type="compositionally biased region" description="Acidic residues" evidence="1">
    <location>
        <begin position="57"/>
        <end position="70"/>
    </location>
</feature>
<dbReference type="InterPro" id="IPR028889">
    <property type="entry name" value="USP"/>
</dbReference>
<dbReference type="SUPFAM" id="SSF54001">
    <property type="entry name" value="Cysteine proteinases"/>
    <property type="match status" value="1"/>
</dbReference>
<dbReference type="OrthoDB" id="420187at2759"/>
<name>A0A9P4HU55_9PEZI</name>
<dbReference type="InterPro" id="IPR001394">
    <property type="entry name" value="Peptidase_C19_UCH"/>
</dbReference>
<feature type="domain" description="USP" evidence="2">
    <location>
        <begin position="1596"/>
        <end position="1911"/>
    </location>
</feature>
<dbReference type="InterPro" id="IPR038765">
    <property type="entry name" value="Papain-like_cys_pep_sf"/>
</dbReference>
<dbReference type="GO" id="GO:0005634">
    <property type="term" value="C:nucleus"/>
    <property type="evidence" value="ECO:0007669"/>
    <property type="project" value="TreeGrafter"/>
</dbReference>
<dbReference type="InterPro" id="IPR050164">
    <property type="entry name" value="Peptidase_C19"/>
</dbReference>
<dbReference type="InterPro" id="IPR018200">
    <property type="entry name" value="USP_CS"/>
</dbReference>
<dbReference type="GO" id="GO:0004843">
    <property type="term" value="F:cysteine-type deubiquitinase activity"/>
    <property type="evidence" value="ECO:0007669"/>
    <property type="project" value="InterPro"/>
</dbReference>
<evidence type="ECO:0000313" key="3">
    <source>
        <dbReference type="EMBL" id="KAF2086516.1"/>
    </source>
</evidence>
<dbReference type="Pfam" id="PF12030">
    <property type="entry name" value="DUF3517"/>
    <property type="match status" value="1"/>
</dbReference>
<feature type="region of interest" description="Disordered" evidence="1">
    <location>
        <begin position="1"/>
        <end position="189"/>
    </location>
</feature>
<feature type="compositionally biased region" description="Polar residues" evidence="1">
    <location>
        <begin position="166"/>
        <end position="178"/>
    </location>
</feature>
<feature type="compositionally biased region" description="Acidic residues" evidence="1">
    <location>
        <begin position="2504"/>
        <end position="2518"/>
    </location>
</feature>
<feature type="compositionally biased region" description="Polar residues" evidence="1">
    <location>
        <begin position="120"/>
        <end position="140"/>
    </location>
</feature>
<dbReference type="PANTHER" id="PTHR24006:SF925">
    <property type="entry name" value="UBIQUITINYL HYDROLASE 1"/>
    <property type="match status" value="1"/>
</dbReference>
<feature type="compositionally biased region" description="Basic and acidic residues" evidence="1">
    <location>
        <begin position="26"/>
        <end position="56"/>
    </location>
</feature>
<evidence type="ECO:0000259" key="2">
    <source>
        <dbReference type="PROSITE" id="PS50235"/>
    </source>
</evidence>
<sequence length="2527" mass="285117">MDVNNVMEHHSPEQQTLAAESQEPPSSHRDLMDDSPARFKRPRLDSGTRETRRLTPDEDYTPAETMDVDDVAPAQDDGQEQSDAHSEQPPTTPSRVTINVRAPQPSTTAASSDARCSDSPAASVSEAGNDTGEDQASSMTAAKPAPSSPQVAVSKPDNSAAEGSRTDSPLSAACSSPINIEADEPEDMNDIGNEVIEIDDDDDASEPSIPFNILQDFPGARRHGWQNALGMFVTIVTKPNATKNAGALTELHIWLSQVLQALNTGAITLETVFTYHDVFWQELATVFTKLIARHTPLEDPFDLDPEQSEEEALADFLSTYTGVVTQMMKTDLQTLEAAARSSAKPSVVMSMAHMAVLADFWRFTLDIPFWNMLKNTFGAPRLVPIGARIARRFLDDLDDRSEGLDTILGMLRIGTAKPEFRQVADASLELASCLMSFIKNWIPRMSPADSRWLAPKLLRFFSKLDKEVSDSLKAPVDICRDLTMQLVPTLLGILAELDRDISLDLVNRFVGDLKEANMPEYYPFFLSYSWQLKTLKQYICKGHMQHRIFGIEAMNQQLVAIWTKWNKHGQYGQAVLQFFAQFLLDEAVVDYIIGVDSHPQLVSRSGNIIGFLAVTHQYSPTQSDAVWNAIRTGQDPRMVEALLVMLNHTIELMEMADLLYLCTKLSDLPPAEFTNQTLDTFSRVCSRIDSVAKARPSEWNDNDGKMNAFDLCLRLLQASFPSEGSTTITDAVHNSAYTQLGRLAGPDIAAMDDRYKMYEHCARDIKSMTKDAAASAEIIRVIVGTTQGQDVSFLTEQLDLTHFVADELCSFVEKERSVGSRTSQDNGLSCRLRLLVYLISHRPTSIPPDLQERVWDHLVGQRALSDSARDIAWHTLSEMVKAQTTGNAFLDRCASDLLPKVDPVFFTPGLFDFLCQLTEYQKQIACPSSPTSGQVLDPSSAELLWRIILTAPERSIEITTASYLASQYLDVEQFRRFSDPDKVVRDTHTALVNRCTEQLVSSHAALSDSKNDSLHADSTKDRASAPQLEFKRSLLFLNVLLNSVRAKKEFRSSPPRTTKPVPISIDDDTRGDPVIVRFQSFDGSSSEIKPAVVSDLESLAWLRTQLGDWTGFSEFQVISGGAILDFAKDGHLTIRDSGIANKGQLLIRKKPDSDPTSHDGPSSVIEATILEHFDTLYDFMLSEDESSEATFEFLRLLPPCGEALAITSTEHAVPASDVALVAFPPGNPYKARYSILTLDAQFKNYMRSGPVNEQYIRHGVQMLDTAILNEKLVSASFSGKLDAVLLADMLQCFLSFLKEQVSLEVSQTYFSDGALLVKRLVSFLDSALEKLGDERLIHTCYAAILEGCVHSRAIWEAFSTRDDVDDIHLELLLMRQNEDSRVGISQIIEANCGKLPDISRVDTEEIVPFYWSTLSKIIPFSTRYPHSCGQLLRISAIVFRKYDELHRDEKTLRGYISTWSELLLKHRHEEFVGRGDVDNVVLGLALLLRIAIQSLKSFKRPLNIENLADRLFTTFLFKPTASHGLKDKFRDAATLPVLDSRTRQELYDLIITLCEDTVAFKKIMDLTQGLFDASGYENESYITDRSRDLRSSTGYVGLENPQFLCYMNSLMTQLFMDLEFRKFILGVKTADVDSSFNLLTAMQKLFADMQSSYSKSVDIRPFAKCVRGLDKRSINISIQMDTEEFFRLLMDQLESQMLSAEDKNRLRSFYGGQSVNQIKSKDCKHVSETMETLFNIPLEVKGKESLEESLKSYVQGESLEGENKYKCEPCGGRLVNAVKRTCLKVVPDNLIMHLKRFDFDPYTMSRSKINDHFHFPRRINMSPYKVEYLSDPDKPIDDDYFELVGILVHAGGVESGHYWSIIRVRPDSDKEERWIKFNDETVTEQDMRNVGSEVYGGNSHTSAYMLLYQRASRLENARTGYLRAAQSLNAIAPLPSELEKSINEENERRIREYCMFDVTFSTFVRSLVAQMRTRNNGDCSEDHILEDYAIITALEHLYHITGRVQDLHELDQTLQLVKRMGVKCTKCLKVGLVWMTGHTNALQNWFIYSHPIDQYNHFAHQVGMFFLEGMRHLRLHDPVAYGIDTAEADIESVQSIDKEGVLFRILYKLRSMVGDLAYCPRGHEPLQYVWDVYFKMLQAIWDLGVHEQVAMLDHGILGQCLEVLSVEYNEDVSRRHPHLKAVVSDRKKGSRPSHNHLISFFTHMMMKMDLADEPCATNKERLEAIAHYPDRRFPTLVEERELFCAFNPKDEGLTVLTRCLEIFTPGRGDNIQVGELINVYILVEPKIANSVCIAHTICTGLDVYHSSILNNFVNAALWFCFGCPRADEARQVIRQVVRAIRPEAQPGETFVQFISQVHSLPTEERWPPEDRAALWETVIEEARSWAIQFTLYDESEVRVQGLRVVRDLITSYKPDTRPGAELRLQAVRQILPLAMKRFRRLHVKGDLSKGFVETLYFLIADCKNYLIALHRHFGGTEGEEDEILIANAEALDELFRSWPETDEFESGFASEDDGEFEDGSGGGVDFM</sequence>
<evidence type="ECO:0000256" key="1">
    <source>
        <dbReference type="SAM" id="MobiDB-lite"/>
    </source>
</evidence>
<dbReference type="PROSITE" id="PS50235">
    <property type="entry name" value="USP_3"/>
    <property type="match status" value="1"/>
</dbReference>
<protein>
    <recommendedName>
        <fullName evidence="2">USP domain-containing protein</fullName>
    </recommendedName>
</protein>
<dbReference type="PROSITE" id="PS00973">
    <property type="entry name" value="USP_2"/>
    <property type="match status" value="1"/>
</dbReference>
<dbReference type="Gene3D" id="3.90.70.10">
    <property type="entry name" value="Cysteine proteinases"/>
    <property type="match status" value="1"/>
</dbReference>
<dbReference type="Proteomes" id="UP000799776">
    <property type="component" value="Unassembled WGS sequence"/>
</dbReference>
<gene>
    <name evidence="3" type="ORF">K490DRAFT_66709</name>
</gene>
<dbReference type="Pfam" id="PF00443">
    <property type="entry name" value="UCH"/>
    <property type="match status" value="1"/>
</dbReference>
<organism evidence="3 4">
    <name type="scientific">Saccharata proteae CBS 121410</name>
    <dbReference type="NCBI Taxonomy" id="1314787"/>
    <lineage>
        <taxon>Eukaryota</taxon>
        <taxon>Fungi</taxon>
        <taxon>Dikarya</taxon>
        <taxon>Ascomycota</taxon>
        <taxon>Pezizomycotina</taxon>
        <taxon>Dothideomycetes</taxon>
        <taxon>Dothideomycetes incertae sedis</taxon>
        <taxon>Botryosphaeriales</taxon>
        <taxon>Saccharataceae</taxon>
        <taxon>Saccharata</taxon>
    </lineage>
</organism>
<dbReference type="PANTHER" id="PTHR24006">
    <property type="entry name" value="UBIQUITIN CARBOXYL-TERMINAL HYDROLASE"/>
    <property type="match status" value="1"/>
</dbReference>
<accession>A0A9P4HU55</accession>
<dbReference type="EMBL" id="ML978724">
    <property type="protein sequence ID" value="KAF2086516.1"/>
    <property type="molecule type" value="Genomic_DNA"/>
</dbReference>
<dbReference type="InterPro" id="IPR021905">
    <property type="entry name" value="DUF3517"/>
</dbReference>